<keyword evidence="2" id="KW-1185">Reference proteome</keyword>
<dbReference type="Proteomes" id="UP001596292">
    <property type="component" value="Unassembled WGS sequence"/>
</dbReference>
<dbReference type="SUPFAM" id="SSF48452">
    <property type="entry name" value="TPR-like"/>
    <property type="match status" value="1"/>
</dbReference>
<gene>
    <name evidence="1" type="ORF">ACFQE0_16665</name>
</gene>
<evidence type="ECO:0000313" key="1">
    <source>
        <dbReference type="EMBL" id="MFC6791102.1"/>
    </source>
</evidence>
<name>A0ABW2BMG9_9HYPH</name>
<sequence>MMLSLLDTVERAIAAGEFEGAEADAEAGLAEAPDDLVLRGKLAQCLTKQLRFAEAISHWRYILDAPQAGLSDHVPATFGLAICAAQSGQPEWVRPYIDRLDLRFSSHPSDWCWRPRILTAAGFAEEAEAELRSLLSDRPGDPFIEQALGSAMLQRGDPEGHRLALAFSSRAFYRIYYPETPLIERMWQGEPLEGRSVTIVRHGGFGDLFQFIRHVPRLRQLGAGSITVVATTRCHGLLQSVGVDDLVSLDEMEAARSRSDCWVGTFGLARAGGESASGYLRAPPSAQAEAILQQARSRAAGRPCIGLYWYSDMDLGEAKSIPLAAIAPLLARSDIHWVILQRGFGLRRLHAAEIGLDATVTVVDLPFDDAGALIAGLDGVASICAWPFHLAGALGVRTWLIAGRVLDGRHMNRERDSVVYPACATLMRQPTVGDWPGAIALLMGELDALTRPRGPAALPVPEPC</sequence>
<reference evidence="2" key="1">
    <citation type="journal article" date="2019" name="Int. J. Syst. Evol. Microbiol.">
        <title>The Global Catalogue of Microorganisms (GCM) 10K type strain sequencing project: providing services to taxonomists for standard genome sequencing and annotation.</title>
        <authorList>
            <consortium name="The Broad Institute Genomics Platform"/>
            <consortium name="The Broad Institute Genome Sequencing Center for Infectious Disease"/>
            <person name="Wu L."/>
            <person name="Ma J."/>
        </authorList>
    </citation>
    <scope>NUCLEOTIDE SEQUENCE [LARGE SCALE GENOMIC DNA]</scope>
    <source>
        <strain evidence="2">CCUG 48316</strain>
    </source>
</reference>
<protein>
    <submittedName>
        <fullName evidence="1">Type IV pilus biogenesis/stability protein PilW</fullName>
    </submittedName>
</protein>
<dbReference type="EMBL" id="JBHSWN010000001">
    <property type="protein sequence ID" value="MFC6791102.1"/>
    <property type="molecule type" value="Genomic_DNA"/>
</dbReference>
<accession>A0ABW2BMG9</accession>
<dbReference type="SUPFAM" id="SSF53756">
    <property type="entry name" value="UDP-Glycosyltransferase/glycogen phosphorylase"/>
    <property type="match status" value="1"/>
</dbReference>
<proteinExistence type="predicted"/>
<dbReference type="Gene3D" id="1.25.40.10">
    <property type="entry name" value="Tetratricopeptide repeat domain"/>
    <property type="match status" value="1"/>
</dbReference>
<organism evidence="1 2">
    <name type="scientific">Methylobacterium komagatae</name>
    <dbReference type="NCBI Taxonomy" id="374425"/>
    <lineage>
        <taxon>Bacteria</taxon>
        <taxon>Pseudomonadati</taxon>
        <taxon>Pseudomonadota</taxon>
        <taxon>Alphaproteobacteria</taxon>
        <taxon>Hyphomicrobiales</taxon>
        <taxon>Methylobacteriaceae</taxon>
        <taxon>Methylobacterium</taxon>
    </lineage>
</organism>
<comment type="caution">
    <text evidence="1">The sequence shown here is derived from an EMBL/GenBank/DDBJ whole genome shotgun (WGS) entry which is preliminary data.</text>
</comment>
<evidence type="ECO:0000313" key="2">
    <source>
        <dbReference type="Proteomes" id="UP001596292"/>
    </source>
</evidence>
<dbReference type="InterPro" id="IPR011990">
    <property type="entry name" value="TPR-like_helical_dom_sf"/>
</dbReference>